<dbReference type="EMBL" id="JAVDRD010000007">
    <property type="protein sequence ID" value="MDR6512132.1"/>
    <property type="molecule type" value="Genomic_DNA"/>
</dbReference>
<dbReference type="InterPro" id="IPR011201">
    <property type="entry name" value="Zinc-ribbon_6_bact"/>
</dbReference>
<evidence type="ECO:0000313" key="2">
    <source>
        <dbReference type="EMBL" id="MDR6512132.1"/>
    </source>
</evidence>
<gene>
    <name evidence="2" type="ORF">J2792_003015</name>
</gene>
<protein>
    <recommendedName>
        <fullName evidence="1">Zinc-ribbon domain-containing protein</fullName>
    </recommendedName>
</protein>
<dbReference type="RefSeq" id="WP_054131167.1">
    <property type="nucleotide sequence ID" value="NZ_JAVDRD010000007.1"/>
</dbReference>
<proteinExistence type="predicted"/>
<dbReference type="Gene3D" id="3.40.390.70">
    <property type="match status" value="1"/>
</dbReference>
<name>A0ABU1MQ56_9SPHN</name>
<evidence type="ECO:0000313" key="3">
    <source>
        <dbReference type="Proteomes" id="UP001184150"/>
    </source>
</evidence>
<dbReference type="Pfam" id="PF10005">
    <property type="entry name" value="Zn_ribbon_DZR_6"/>
    <property type="match status" value="1"/>
</dbReference>
<accession>A0ABU1MQ56</accession>
<feature type="domain" description="Zinc-ribbon" evidence="1">
    <location>
        <begin position="4"/>
        <end position="94"/>
    </location>
</feature>
<dbReference type="Pfam" id="PF15887">
    <property type="entry name" value="Peptidase_Mx"/>
    <property type="match status" value="1"/>
</dbReference>
<evidence type="ECO:0000259" key="1">
    <source>
        <dbReference type="Pfam" id="PF10005"/>
    </source>
</evidence>
<reference evidence="2 3" key="1">
    <citation type="submission" date="2023-07" db="EMBL/GenBank/DDBJ databases">
        <title>Sorghum-associated microbial communities from plants grown in Nebraska, USA.</title>
        <authorList>
            <person name="Schachtman D."/>
        </authorList>
    </citation>
    <scope>NUCLEOTIDE SEQUENCE [LARGE SCALE GENOMIC DNA]</scope>
    <source>
        <strain evidence="2 3">DS1027</strain>
    </source>
</reference>
<comment type="caution">
    <text evidence="2">The sequence shown here is derived from an EMBL/GenBank/DDBJ whole genome shotgun (WGS) entry which is preliminary data.</text>
</comment>
<sequence length="358" mass="39280">MRPFACPQCLRLNHFEVRVCPACTATLGYDPAIDRFRYLAEEGTTWKDRTETSADLVVCANNNDFGICNWLTTRDAPGGMCRACRHNRTIPDLADSAVPPLWAKVEEAKRRLFHTLIRLGLPLETKAEETPERQGLAFDFLYGEPGAAGSGPKIITGHDEGLITLNVAEADDAHREQVRLDMGEPYRTLLGHFRHEVGHHFWSRLVATDPATLEACRALFGDERADYGAALAAHYGGGAQPWTEDFVSAYATSHPWEDFAETFAHYLHIVDVLATARGFDLSLTAFGGHDGDGQVAVEFDPYRADAAALAAEMAPVSFAMNAVNRAMGQADLYPFHLSDAIIAKLSFIQQTVAAARVS</sequence>
<keyword evidence="3" id="KW-1185">Reference proteome</keyword>
<organism evidence="2 3">
    <name type="scientific">Novosphingobium capsulatum</name>
    <dbReference type="NCBI Taxonomy" id="13688"/>
    <lineage>
        <taxon>Bacteria</taxon>
        <taxon>Pseudomonadati</taxon>
        <taxon>Pseudomonadota</taxon>
        <taxon>Alphaproteobacteria</taxon>
        <taxon>Sphingomonadales</taxon>
        <taxon>Sphingomonadaceae</taxon>
        <taxon>Novosphingobium</taxon>
    </lineage>
</organism>
<dbReference type="InterPro" id="IPR031321">
    <property type="entry name" value="UCP012641"/>
</dbReference>
<dbReference type="PIRSF" id="PIRSF012641">
    <property type="entry name" value="UCP012641"/>
    <property type="match status" value="1"/>
</dbReference>
<dbReference type="Proteomes" id="UP001184150">
    <property type="component" value="Unassembled WGS sequence"/>
</dbReference>